<organism evidence="5 6">
    <name type="scientific">Amborella trichopoda</name>
    <dbReference type="NCBI Taxonomy" id="13333"/>
    <lineage>
        <taxon>Eukaryota</taxon>
        <taxon>Viridiplantae</taxon>
        <taxon>Streptophyta</taxon>
        <taxon>Embryophyta</taxon>
        <taxon>Tracheophyta</taxon>
        <taxon>Spermatophyta</taxon>
        <taxon>Magnoliopsida</taxon>
        <taxon>Amborellales</taxon>
        <taxon>Amborellaceae</taxon>
        <taxon>Amborella</taxon>
    </lineage>
</organism>
<dbReference type="STRING" id="13333.W1NME0"/>
<dbReference type="Proteomes" id="UP000017836">
    <property type="component" value="Unassembled WGS sequence"/>
</dbReference>
<dbReference type="GO" id="GO:0003899">
    <property type="term" value="F:DNA-directed RNA polymerase activity"/>
    <property type="evidence" value="ECO:0000318"/>
    <property type="project" value="GO_Central"/>
</dbReference>
<dbReference type="GO" id="GO:0009411">
    <property type="term" value="P:response to UV"/>
    <property type="evidence" value="ECO:0000318"/>
    <property type="project" value="GO_Central"/>
</dbReference>
<dbReference type="OMA" id="HYEVIQD"/>
<protein>
    <recommendedName>
        <fullName evidence="1">DNA-directed primase/polymerase protein</fullName>
        <ecNumber evidence="3">2.7.7.102</ecNumber>
    </recommendedName>
</protein>
<dbReference type="GO" id="GO:0005634">
    <property type="term" value="C:nucleus"/>
    <property type="evidence" value="ECO:0000318"/>
    <property type="project" value="GO_Central"/>
</dbReference>
<dbReference type="GO" id="GO:0003887">
    <property type="term" value="F:DNA-directed DNA polymerase activity"/>
    <property type="evidence" value="ECO:0000318"/>
    <property type="project" value="GO_Central"/>
</dbReference>
<evidence type="ECO:0000256" key="2">
    <source>
        <dbReference type="ARBA" id="ARBA00044677"/>
    </source>
</evidence>
<dbReference type="GO" id="GO:0019985">
    <property type="term" value="P:translesion synthesis"/>
    <property type="evidence" value="ECO:0000318"/>
    <property type="project" value="GO_Central"/>
</dbReference>
<dbReference type="HOGENOM" id="CLU_021500_1_0_1"/>
<dbReference type="InterPro" id="IPR044917">
    <property type="entry name" value="PRIMPOL"/>
</dbReference>
<evidence type="ECO:0000313" key="6">
    <source>
        <dbReference type="Proteomes" id="UP000017836"/>
    </source>
</evidence>
<dbReference type="EMBL" id="KI397142">
    <property type="protein sequence ID" value="ERM96435.1"/>
    <property type="molecule type" value="Genomic_DNA"/>
</dbReference>
<dbReference type="Gramene" id="ERM96435">
    <property type="protein sequence ID" value="ERM96435"/>
    <property type="gene ID" value="AMTR_s00001p00249650"/>
</dbReference>
<dbReference type="AlphaFoldDB" id="W1NME0"/>
<keyword evidence="6" id="KW-1185">Reference proteome</keyword>
<evidence type="ECO:0000256" key="1">
    <source>
        <dbReference type="ARBA" id="ARBA00026139"/>
    </source>
</evidence>
<dbReference type="GO" id="GO:0005759">
    <property type="term" value="C:mitochondrial matrix"/>
    <property type="evidence" value="ECO:0000318"/>
    <property type="project" value="GO_Central"/>
</dbReference>
<comment type="catalytic activity">
    <reaction evidence="2">
        <text>ssDNA + n NTP = ssDNA/pppN(pN)n-1 hybrid + (n-1) diphosphate.</text>
        <dbReference type="EC" id="2.7.7.102"/>
    </reaction>
</comment>
<proteinExistence type="predicted"/>
<dbReference type="eggNOG" id="ENOG502QS1Q">
    <property type="taxonomic scope" value="Eukaryota"/>
</dbReference>
<dbReference type="PANTHER" id="PTHR31399:SF0">
    <property type="entry name" value="DNA-DIRECTED PRIMASE_POLYMERASE PROTEIN"/>
    <property type="match status" value="1"/>
</dbReference>
<comment type="catalytic activity">
    <reaction evidence="4">
        <text>DNA(n) + a 2'-deoxyribonucleoside 5'-triphosphate = DNA(n+1) + diphosphate</text>
        <dbReference type="Rhea" id="RHEA:22508"/>
        <dbReference type="Rhea" id="RHEA-COMP:17339"/>
        <dbReference type="Rhea" id="RHEA-COMP:17340"/>
        <dbReference type="ChEBI" id="CHEBI:33019"/>
        <dbReference type="ChEBI" id="CHEBI:61560"/>
        <dbReference type="ChEBI" id="CHEBI:173112"/>
        <dbReference type="EC" id="2.7.7.7"/>
    </reaction>
    <physiologicalReaction direction="left-to-right" evidence="4">
        <dbReference type="Rhea" id="RHEA:22509"/>
    </physiologicalReaction>
</comment>
<dbReference type="GO" id="GO:0042276">
    <property type="term" value="P:error-prone translesion synthesis"/>
    <property type="evidence" value="ECO:0007669"/>
    <property type="project" value="InterPro"/>
</dbReference>
<dbReference type="PANTHER" id="PTHR31399">
    <property type="entry name" value="DNA-DIRECTED PRIMASE / POLYMERASE PROTEIN"/>
    <property type="match status" value="1"/>
</dbReference>
<gene>
    <name evidence="5" type="ORF">AMTR_s00001p00249650</name>
</gene>
<dbReference type="GO" id="GO:0031297">
    <property type="term" value="P:replication fork processing"/>
    <property type="evidence" value="ECO:0000318"/>
    <property type="project" value="GO_Central"/>
</dbReference>
<evidence type="ECO:0000313" key="5">
    <source>
        <dbReference type="EMBL" id="ERM96435.1"/>
    </source>
</evidence>
<reference evidence="6" key="1">
    <citation type="journal article" date="2013" name="Science">
        <title>The Amborella genome and the evolution of flowering plants.</title>
        <authorList>
            <consortium name="Amborella Genome Project"/>
        </authorList>
    </citation>
    <scope>NUCLEOTIDE SEQUENCE [LARGE SCALE GENOMIC DNA]</scope>
</reference>
<sequence>MPETRPFYSRIRNDDIPKQKLGLDLPEPMMKARKKSCELIGQTSSRCQEPSGYAEFASPGSPTKRQQTMLNKQLSIEKVNTPVTAHKQISPGIFYGSAHGAPAKRQHQVLRLLRDICEDLKEHSDLRKEIWATFPRQDQAMRFAESHGQVPIFSFQDHFSGQRRFLVSTYEEFWRRYKNMASKFRHHYEVIKEGMPCHLYFDLEFNTLLNAERNGDEMVDLLISVIFDAISEKYSIQGKLEWILELDSSTTEKFSRHLIIHIPNVAFKDNLHVGAFVTELCSRISSTRDGDSRLSLLYVMKDENIESPQQLFIDTAVYSRNRCFRLVLSSKAGKKSVLLPTGRFKCKNLNEQDIFLESLICRMDLDCRTMLCDDSQVNISDIPRATMPRTCTSHITGQYFSAASPFAKLDAFIESVACVGNVPGRIRSWYWFSEHGLMIYNIIGNRFCERIGREHKSNHVMYVVDFRKAGYYQKCYDPDCRGFRSPLRPIPWGFIPDDSGIYDSIPLEKNERTVDIDFNLQLNEGNGNPLLHDNLKICESSKTDSRWWKEVLRTAIDIESTRKTLEFGKVVK</sequence>
<name>W1NME0_AMBTC</name>
<accession>W1NME0</accession>
<dbReference type="GO" id="GO:0006264">
    <property type="term" value="P:mitochondrial DNA replication"/>
    <property type="evidence" value="ECO:0000318"/>
    <property type="project" value="GO_Central"/>
</dbReference>
<dbReference type="EC" id="2.7.7.102" evidence="3"/>
<dbReference type="Pfam" id="PF03121">
    <property type="entry name" value="Herpes_UL52"/>
    <property type="match status" value="1"/>
</dbReference>
<dbReference type="GO" id="GO:0003682">
    <property type="term" value="F:chromatin binding"/>
    <property type="evidence" value="ECO:0000318"/>
    <property type="project" value="GO_Central"/>
</dbReference>
<evidence type="ECO:0000256" key="3">
    <source>
        <dbReference type="ARBA" id="ARBA00044768"/>
    </source>
</evidence>
<evidence type="ECO:0000256" key="4">
    <source>
        <dbReference type="ARBA" id="ARBA00047303"/>
    </source>
</evidence>